<feature type="region of interest" description="Disordered" evidence="1">
    <location>
        <begin position="39"/>
        <end position="73"/>
    </location>
</feature>
<dbReference type="HOGENOM" id="CLU_933370_0_0_0"/>
<gene>
    <name evidence="2" type="ordered locus">Plim_0301</name>
</gene>
<dbReference type="Proteomes" id="UP000002220">
    <property type="component" value="Chromosome"/>
</dbReference>
<protein>
    <submittedName>
        <fullName evidence="2">Uncharacterized protein</fullName>
    </submittedName>
</protein>
<dbReference type="AlphaFoldDB" id="D5SNZ7"/>
<name>D5SNZ7_PLAL2</name>
<dbReference type="OrthoDB" id="210610at2"/>
<dbReference type="KEGG" id="plm:Plim_0301"/>
<feature type="region of interest" description="Disordered" evidence="1">
    <location>
        <begin position="278"/>
        <end position="298"/>
    </location>
</feature>
<reference evidence="2 3" key="1">
    <citation type="journal article" date="2010" name="Stand. Genomic Sci.">
        <title>Complete genome sequence of Planctomyces limnophilus type strain (Mu 290).</title>
        <authorList>
            <person name="Labutti K."/>
            <person name="Sikorski J."/>
            <person name="Schneider S."/>
            <person name="Nolan M."/>
            <person name="Lucas S."/>
            <person name="Glavina Del Rio T."/>
            <person name="Tice H."/>
            <person name="Cheng J.F."/>
            <person name="Goodwin L."/>
            <person name="Pitluck S."/>
            <person name="Liolios K."/>
            <person name="Ivanova N."/>
            <person name="Mavromatis K."/>
            <person name="Mikhailova N."/>
            <person name="Pati A."/>
            <person name="Chen A."/>
            <person name="Palaniappan K."/>
            <person name="Land M."/>
            <person name="Hauser L."/>
            <person name="Chang Y.J."/>
            <person name="Jeffries C.D."/>
            <person name="Tindall B.J."/>
            <person name="Rohde M."/>
            <person name="Goker M."/>
            <person name="Woyke T."/>
            <person name="Bristow J."/>
            <person name="Eisen J.A."/>
            <person name="Markowitz V."/>
            <person name="Hugenholtz P."/>
            <person name="Kyrpides N.C."/>
            <person name="Klenk H.P."/>
            <person name="Lapidus A."/>
        </authorList>
    </citation>
    <scope>NUCLEOTIDE SEQUENCE [LARGE SCALE GENOMIC DNA]</scope>
    <source>
        <strain evidence="3">ATCC 43296 / DSM 3776 / IFAM 1008 / 290</strain>
    </source>
</reference>
<dbReference type="PROSITE" id="PS51257">
    <property type="entry name" value="PROKAR_LIPOPROTEIN"/>
    <property type="match status" value="1"/>
</dbReference>
<proteinExistence type="predicted"/>
<dbReference type="EMBL" id="CP001744">
    <property type="protein sequence ID" value="ADG66152.1"/>
    <property type="molecule type" value="Genomic_DNA"/>
</dbReference>
<dbReference type="RefSeq" id="WP_013108583.1">
    <property type="nucleotide sequence ID" value="NC_014148.1"/>
</dbReference>
<sequence precursor="true">MRLMASRQYSPLLAVVAGLMMAWSNSLCGCAMLRSSSGVPQEKVTQTTASEDSSVTRSTSNLESEEKTTKSTSFSSSKRVALTYVAHMPEGGVFISNSAIQQAGGNDETTADLVGQQWAMAELRIDLPHPDGRTDVGRATVELKPLSCGERCDSKSLSEVRSDRQSERQSRYSMWVNRWLWRAKPQGVELPPNAVATLDLPRSEIEQILSHLEKEGHFRRNAENQGPARLDVLFNQRKITHACGYDEVLDKLVCEVWARGHQELATRRREQQELQLTGYEVEKPARTATGSNDSRFQR</sequence>
<evidence type="ECO:0000256" key="1">
    <source>
        <dbReference type="SAM" id="MobiDB-lite"/>
    </source>
</evidence>
<evidence type="ECO:0000313" key="2">
    <source>
        <dbReference type="EMBL" id="ADG66152.1"/>
    </source>
</evidence>
<feature type="compositionally biased region" description="Polar residues" evidence="1">
    <location>
        <begin position="39"/>
        <end position="57"/>
    </location>
</feature>
<accession>D5SNZ7</accession>
<feature type="compositionally biased region" description="Polar residues" evidence="1">
    <location>
        <begin position="288"/>
        <end position="298"/>
    </location>
</feature>
<evidence type="ECO:0000313" key="3">
    <source>
        <dbReference type="Proteomes" id="UP000002220"/>
    </source>
</evidence>
<keyword evidence="3" id="KW-1185">Reference proteome</keyword>
<organism evidence="2 3">
    <name type="scientific">Planctopirus limnophila (strain ATCC 43296 / DSM 3776 / IFAM 1008 / Mu 290)</name>
    <name type="common">Planctomyces limnophilus</name>
    <dbReference type="NCBI Taxonomy" id="521674"/>
    <lineage>
        <taxon>Bacteria</taxon>
        <taxon>Pseudomonadati</taxon>
        <taxon>Planctomycetota</taxon>
        <taxon>Planctomycetia</taxon>
        <taxon>Planctomycetales</taxon>
        <taxon>Planctomycetaceae</taxon>
        <taxon>Planctopirus</taxon>
    </lineage>
</organism>